<evidence type="ECO:0000313" key="3">
    <source>
        <dbReference type="Proteomes" id="UP000254503"/>
    </source>
</evidence>
<dbReference type="Gene3D" id="3.60.21.10">
    <property type="match status" value="1"/>
</dbReference>
<name>A0A376X229_ECOLX</name>
<gene>
    <name evidence="2" type="primary">ushA_2</name>
    <name evidence="2" type="ORF">NCTC9045_04260</name>
</gene>
<dbReference type="GO" id="GO:0008768">
    <property type="term" value="F:UDP-sugar diphosphatase activity"/>
    <property type="evidence" value="ECO:0007669"/>
    <property type="project" value="UniProtKB-EC"/>
</dbReference>
<dbReference type="EC" id="3.6.1.45" evidence="2"/>
<dbReference type="GO" id="GO:0009166">
    <property type="term" value="P:nucleotide catabolic process"/>
    <property type="evidence" value="ECO:0007669"/>
    <property type="project" value="InterPro"/>
</dbReference>
<dbReference type="GO" id="GO:0008253">
    <property type="term" value="F:5'-nucleotidase activity"/>
    <property type="evidence" value="ECO:0007669"/>
    <property type="project" value="TreeGrafter"/>
</dbReference>
<evidence type="ECO:0000313" key="2">
    <source>
        <dbReference type="EMBL" id="STJ56282.1"/>
    </source>
</evidence>
<dbReference type="InterPro" id="IPR006146">
    <property type="entry name" value="5'-Nucleotdase_CS"/>
</dbReference>
<dbReference type="PROSITE" id="PS00786">
    <property type="entry name" value="5_NUCLEOTIDASE_2"/>
    <property type="match status" value="1"/>
</dbReference>
<dbReference type="InterPro" id="IPR006179">
    <property type="entry name" value="5_nucleotidase/apyrase"/>
</dbReference>
<dbReference type="GO" id="GO:0046872">
    <property type="term" value="F:metal ion binding"/>
    <property type="evidence" value="ECO:0007669"/>
    <property type="project" value="UniProtKB-KW"/>
</dbReference>
<reference evidence="2 3" key="1">
    <citation type="submission" date="2018-06" db="EMBL/GenBank/DDBJ databases">
        <authorList>
            <consortium name="Pathogen Informatics"/>
            <person name="Doyle S."/>
        </authorList>
    </citation>
    <scope>NUCLEOTIDE SEQUENCE [LARGE SCALE GENOMIC DNA]</scope>
    <source>
        <strain evidence="2 3">NCTC9045</strain>
    </source>
</reference>
<dbReference type="Proteomes" id="UP000254503">
    <property type="component" value="Unassembled WGS sequence"/>
</dbReference>
<keyword evidence="1" id="KW-0479">Metal-binding</keyword>
<sequence>MDGIRKEVAAEGGSVLLLSGGDINTGVPESDLQDAEPDFRGMNLVGYDAMAIGNHEFDNPLTVLRQQESGPSSRCFPRISTRKVLASACLNRGRCLSVRI</sequence>
<accession>A0A376X229</accession>
<dbReference type="InterPro" id="IPR029052">
    <property type="entry name" value="Metallo-depent_PP-like"/>
</dbReference>
<protein>
    <submittedName>
        <fullName evidence="2">Protein UshA [includes: UDP-sugar hydrolase 5'-nucleotidase]</fullName>
        <ecNumber evidence="2">3.6.1.45</ecNumber>
    </submittedName>
</protein>
<proteinExistence type="predicted"/>
<dbReference type="GO" id="GO:0000166">
    <property type="term" value="F:nucleotide binding"/>
    <property type="evidence" value="ECO:0007669"/>
    <property type="project" value="InterPro"/>
</dbReference>
<dbReference type="EMBL" id="UGDD01000002">
    <property type="protein sequence ID" value="STJ56282.1"/>
    <property type="molecule type" value="Genomic_DNA"/>
</dbReference>
<organism evidence="2 3">
    <name type="scientific">Escherichia coli</name>
    <dbReference type="NCBI Taxonomy" id="562"/>
    <lineage>
        <taxon>Bacteria</taxon>
        <taxon>Pseudomonadati</taxon>
        <taxon>Pseudomonadota</taxon>
        <taxon>Gammaproteobacteria</taxon>
        <taxon>Enterobacterales</taxon>
        <taxon>Enterobacteriaceae</taxon>
        <taxon>Escherichia</taxon>
    </lineage>
</organism>
<keyword evidence="2" id="KW-0378">Hydrolase</keyword>
<evidence type="ECO:0000256" key="1">
    <source>
        <dbReference type="ARBA" id="ARBA00022723"/>
    </source>
</evidence>
<dbReference type="SUPFAM" id="SSF56300">
    <property type="entry name" value="Metallo-dependent phosphatases"/>
    <property type="match status" value="1"/>
</dbReference>
<dbReference type="PANTHER" id="PTHR11575">
    <property type="entry name" value="5'-NUCLEOTIDASE-RELATED"/>
    <property type="match status" value="1"/>
</dbReference>
<dbReference type="PANTHER" id="PTHR11575:SF46">
    <property type="entry name" value="PROTEIN USHA"/>
    <property type="match status" value="1"/>
</dbReference>
<dbReference type="AlphaFoldDB" id="A0A376X229"/>
<dbReference type="GO" id="GO:0030288">
    <property type="term" value="C:outer membrane-bounded periplasmic space"/>
    <property type="evidence" value="ECO:0007669"/>
    <property type="project" value="TreeGrafter"/>
</dbReference>